<evidence type="ECO:0000313" key="2">
    <source>
        <dbReference type="Proteomes" id="UP001246690"/>
    </source>
</evidence>
<accession>A0ABY9S6W9</accession>
<gene>
    <name evidence="1" type="ORF">RHD99_14820</name>
</gene>
<organism evidence="1 2">
    <name type="scientific">Buttiauxella selenatireducens</name>
    <dbReference type="NCBI Taxonomy" id="3073902"/>
    <lineage>
        <taxon>Bacteria</taxon>
        <taxon>Pseudomonadati</taxon>
        <taxon>Pseudomonadota</taxon>
        <taxon>Gammaproteobacteria</taxon>
        <taxon>Enterobacterales</taxon>
        <taxon>Enterobacteriaceae</taxon>
        <taxon>Buttiauxella</taxon>
    </lineage>
</organism>
<protein>
    <submittedName>
        <fullName evidence="1">Terminase small subunit</fullName>
    </submittedName>
</protein>
<dbReference type="EMBL" id="CP133838">
    <property type="protein sequence ID" value="WMY72743.1"/>
    <property type="molecule type" value="Genomic_DNA"/>
</dbReference>
<evidence type="ECO:0000313" key="1">
    <source>
        <dbReference type="EMBL" id="WMY72743.1"/>
    </source>
</evidence>
<dbReference type="Proteomes" id="UP001246690">
    <property type="component" value="Chromosome"/>
</dbReference>
<dbReference type="Pfam" id="PF07471">
    <property type="entry name" value="Phage_Nu1"/>
    <property type="match status" value="1"/>
</dbReference>
<name>A0ABY9S6W9_9ENTR</name>
<keyword evidence="2" id="KW-1185">Reference proteome</keyword>
<proteinExistence type="predicted"/>
<sequence>MYTRRLPLFTKISEKAGCCLVVSLQPLRCAAFAKKYTNQPPEKSTFMSIYLNKKDMAASLHISVQAFDKWGVEPSERRGREALYDVRSVLNNRLLYQGDAQKKESTGEELDEDIKFERHRLLKAQADELERENARKEALLVDTAFCTFVLIKITGEVASILDTIPLAYQRKFPGLEKRHIDHLKNEIIKARNIAAKTGDLVPSLLNEYLNSTDK</sequence>
<reference evidence="1 2" key="1">
    <citation type="submission" date="2023-09" db="EMBL/GenBank/DDBJ databases">
        <title>Buttiauxella selenatireducens sp. nov., isolated from the rhizosphere of Cardamine hupingshanesis.</title>
        <authorList>
            <person name="Zhang S."/>
            <person name="Xu Z."/>
            <person name="Wang H."/>
            <person name="Guo Y."/>
        </authorList>
    </citation>
    <scope>NUCLEOTIDE SEQUENCE [LARGE SCALE GENOMIC DNA]</scope>
    <source>
        <strain evidence="1 2">R73</strain>
    </source>
</reference>
<dbReference type="RefSeq" id="WP_309874877.1">
    <property type="nucleotide sequence ID" value="NZ_CP133838.1"/>
</dbReference>
<dbReference type="InterPro" id="IPR010906">
    <property type="entry name" value="Phage_lambda_Nu1_terminase-ssu"/>
</dbReference>